<sequence length="117" mass="13550">MRKKTTEEIPLDYRVENLEVDLRDAKEHLNKNNCLPRKTSDHLALKYADVVKQLWGGKESTLHADKIEKLSADLLAINEHPSMEQSTRISPVFENCTLAWNIDYLLQVILPILYSEM</sequence>
<reference evidence="1 2" key="1">
    <citation type="journal article" date="2003" name="Proc. Natl. Acad. Sci. U.S.A.">
        <title>Complete genome sequence of the Q-fever pathogen, Coxiella burnetii.</title>
        <authorList>
            <person name="Seshadri R."/>
            <person name="Paulsen I.T."/>
            <person name="Eisen J.A."/>
            <person name="Read T.D."/>
            <person name="Nelson K.E."/>
            <person name="Nelson W.C."/>
            <person name="Ward N.L."/>
            <person name="Tettelin H."/>
            <person name="Davidsen T.M."/>
            <person name="Beanan M.J."/>
            <person name="Deboy R.T."/>
            <person name="Daugherty S.C."/>
            <person name="Brinkac L.M."/>
            <person name="Madupu R."/>
            <person name="Dodson R.J."/>
            <person name="Khouri H.M."/>
            <person name="Lee K.H."/>
            <person name="Carty H.A."/>
            <person name="Scanlan D."/>
            <person name="Heinzen R.A."/>
            <person name="Thompson H.A."/>
            <person name="Samuel J.E."/>
            <person name="Fraser C.M."/>
            <person name="Heidelberg J.F."/>
        </authorList>
    </citation>
    <scope>NUCLEOTIDE SEQUENCE [LARGE SCALE GENOMIC DNA]</scope>
    <source>
        <strain evidence="2">RSA 493 / Nine Mile phase I</strain>
    </source>
</reference>
<dbReference type="Proteomes" id="UP000002671">
    <property type="component" value="Chromosome"/>
</dbReference>
<dbReference type="HOGENOM" id="CLU_2080855_0_0_6"/>
<dbReference type="EMBL" id="AE016828">
    <property type="protein sequence ID" value="AAO91114.1"/>
    <property type="molecule type" value="Genomic_DNA"/>
</dbReference>
<dbReference type="KEGG" id="cbu:CBU_1618"/>
<dbReference type="GeneID" id="1209529"/>
<evidence type="ECO:0000313" key="2">
    <source>
        <dbReference type="Proteomes" id="UP000002671"/>
    </source>
</evidence>
<proteinExistence type="predicted"/>
<dbReference type="AlphaFoldDB" id="Q83B95"/>
<dbReference type="EnsemblBacteria" id="AAO91114">
    <property type="protein sequence ID" value="AAO91114"/>
    <property type="gene ID" value="CBU_1618"/>
</dbReference>
<reference evidence="1 2" key="2">
    <citation type="journal article" date="2009" name="Infect. Immun.">
        <title>Comparative genomics reveal extensive transposon-mediated genomic plasticity and diversity among potential effector proteins within the genus Coxiella.</title>
        <authorList>
            <person name="Beare P.A."/>
            <person name="Unsworth N."/>
            <person name="Andoh M."/>
            <person name="Voth D.E."/>
            <person name="Omsland A."/>
            <person name="Gilk S.D."/>
            <person name="Williams K.P."/>
            <person name="Sobral B.W."/>
            <person name="Kupko J.J.III."/>
            <person name="Porcella S.F."/>
            <person name="Samuel J.E."/>
            <person name="Heinzen R.A."/>
        </authorList>
    </citation>
    <scope>NUCLEOTIDE SEQUENCE [LARGE SCALE GENOMIC DNA]</scope>
    <source>
        <strain evidence="2">RSA 493 / Nine Mile phase I</strain>
    </source>
</reference>
<name>Q83B95_COXBU</name>
<organism evidence="1 2">
    <name type="scientific">Coxiella burnetii (strain RSA 493 / Nine Mile phase I)</name>
    <dbReference type="NCBI Taxonomy" id="227377"/>
    <lineage>
        <taxon>Bacteria</taxon>
        <taxon>Pseudomonadati</taxon>
        <taxon>Pseudomonadota</taxon>
        <taxon>Gammaproteobacteria</taxon>
        <taxon>Legionellales</taxon>
        <taxon>Coxiellaceae</taxon>
        <taxon>Coxiella</taxon>
    </lineage>
</organism>
<accession>Q83B95</accession>
<gene>
    <name evidence="1" type="ordered locus">CBU_1618</name>
</gene>
<dbReference type="RefSeq" id="NP_820600.1">
    <property type="nucleotide sequence ID" value="NC_002971.4"/>
</dbReference>
<protein>
    <submittedName>
        <fullName evidence="1">Uncharacterized protein</fullName>
    </submittedName>
</protein>
<evidence type="ECO:0000313" key="1">
    <source>
        <dbReference type="EMBL" id="AAO91114.1"/>
    </source>
</evidence>
<keyword evidence="2" id="KW-1185">Reference proteome</keyword>
<dbReference type="RefSeq" id="WP_010958329.1">
    <property type="nucleotide sequence ID" value="NC_002971.4"/>
</dbReference>